<dbReference type="Gene3D" id="1.20.120.450">
    <property type="entry name" value="dinb family like domain"/>
    <property type="match status" value="1"/>
</dbReference>
<dbReference type="SUPFAM" id="SSF109854">
    <property type="entry name" value="DinB/YfiT-like putative metalloenzymes"/>
    <property type="match status" value="1"/>
</dbReference>
<keyword evidence="3" id="KW-1185">Reference proteome</keyword>
<accession>A0A4Q1D4T8</accession>
<feature type="domain" description="DinB-like" evidence="1">
    <location>
        <begin position="33"/>
        <end position="161"/>
    </location>
</feature>
<protein>
    <submittedName>
        <fullName evidence="2">DinB family protein</fullName>
    </submittedName>
</protein>
<dbReference type="AlphaFoldDB" id="A0A4Q1D4T8"/>
<dbReference type="InterPro" id="IPR024775">
    <property type="entry name" value="DinB-like"/>
</dbReference>
<organism evidence="2 3">
    <name type="scientific">Filimonas effusa</name>
    <dbReference type="NCBI Taxonomy" id="2508721"/>
    <lineage>
        <taxon>Bacteria</taxon>
        <taxon>Pseudomonadati</taxon>
        <taxon>Bacteroidota</taxon>
        <taxon>Chitinophagia</taxon>
        <taxon>Chitinophagales</taxon>
        <taxon>Chitinophagaceae</taxon>
        <taxon>Filimonas</taxon>
    </lineage>
</organism>
<reference evidence="2 3" key="1">
    <citation type="submission" date="2019-01" db="EMBL/GenBank/DDBJ databases">
        <title>Filimonas sp. strain TTM-71.</title>
        <authorList>
            <person name="Chen W.-M."/>
        </authorList>
    </citation>
    <scope>NUCLEOTIDE SEQUENCE [LARGE SCALE GENOMIC DNA]</scope>
    <source>
        <strain evidence="2 3">TTM-71</strain>
    </source>
</reference>
<dbReference type="EMBL" id="SDHZ01000002">
    <property type="protein sequence ID" value="RXK83358.1"/>
    <property type="molecule type" value="Genomic_DNA"/>
</dbReference>
<dbReference type="Pfam" id="PF12867">
    <property type="entry name" value="DinB_2"/>
    <property type="match status" value="1"/>
</dbReference>
<dbReference type="Proteomes" id="UP000290545">
    <property type="component" value="Unassembled WGS sequence"/>
</dbReference>
<evidence type="ECO:0000259" key="1">
    <source>
        <dbReference type="Pfam" id="PF12867"/>
    </source>
</evidence>
<dbReference type="RefSeq" id="WP_129004411.1">
    <property type="nucleotide sequence ID" value="NZ_SDHZ01000002.1"/>
</dbReference>
<name>A0A4Q1D4T8_9BACT</name>
<evidence type="ECO:0000313" key="3">
    <source>
        <dbReference type="Proteomes" id="UP000290545"/>
    </source>
</evidence>
<gene>
    <name evidence="2" type="ORF">ESB13_14755</name>
</gene>
<proteinExistence type="predicted"/>
<evidence type="ECO:0000313" key="2">
    <source>
        <dbReference type="EMBL" id="RXK83358.1"/>
    </source>
</evidence>
<sequence length="171" mass="19140">MQQQQAPEVWMRGPIPGITGLLQPAAHAVLQVKAELAQLIEDYDNTRLWEQTGGVASAGFHLQHMTGVLDRLGTYAQGNLLSEQQMLELQQEGKAPFPSCTAQQLADRFYRQTDLFLELLKNTPETELLSPRGIGRKQLPSNVLGILFHAAEHSQRHLGQLLVTIRLQRLL</sequence>
<dbReference type="OrthoDB" id="1439983at2"/>
<comment type="caution">
    <text evidence="2">The sequence shown here is derived from an EMBL/GenBank/DDBJ whole genome shotgun (WGS) entry which is preliminary data.</text>
</comment>
<dbReference type="InterPro" id="IPR034660">
    <property type="entry name" value="DinB/YfiT-like"/>
</dbReference>